<reference evidence="5" key="2">
    <citation type="submission" date="2025-08" db="UniProtKB">
        <authorList>
            <consortium name="RefSeq"/>
        </authorList>
    </citation>
    <scope>IDENTIFICATION</scope>
    <source>
        <tissue evidence="5">Leaf</tissue>
    </source>
</reference>
<feature type="region of interest" description="Disordered" evidence="3">
    <location>
        <begin position="1"/>
        <end position="22"/>
    </location>
</feature>
<comment type="subcellular location">
    <subcellularLocation>
        <location evidence="1">Membrane</location>
    </subcellularLocation>
</comment>
<dbReference type="SUPFAM" id="SSF117070">
    <property type="entry name" value="LEA14-like"/>
    <property type="match status" value="1"/>
</dbReference>
<dbReference type="RefSeq" id="XP_018482394.1">
    <property type="nucleotide sequence ID" value="XM_018626892.2"/>
</dbReference>
<dbReference type="InterPro" id="IPR044839">
    <property type="entry name" value="NDR1-like"/>
</dbReference>
<dbReference type="Proteomes" id="UP000504610">
    <property type="component" value="Chromosome 4"/>
</dbReference>
<dbReference type="GO" id="GO:0098542">
    <property type="term" value="P:defense response to other organism"/>
    <property type="evidence" value="ECO:0007669"/>
    <property type="project" value="InterPro"/>
</dbReference>
<organism evidence="4 5">
    <name type="scientific">Raphanus sativus</name>
    <name type="common">Radish</name>
    <name type="synonym">Raphanus raphanistrum var. sativus</name>
    <dbReference type="NCBI Taxonomy" id="3726"/>
    <lineage>
        <taxon>Eukaryota</taxon>
        <taxon>Viridiplantae</taxon>
        <taxon>Streptophyta</taxon>
        <taxon>Embryophyta</taxon>
        <taxon>Tracheophyta</taxon>
        <taxon>Spermatophyta</taxon>
        <taxon>Magnoliopsida</taxon>
        <taxon>eudicotyledons</taxon>
        <taxon>Gunneridae</taxon>
        <taxon>Pentapetalae</taxon>
        <taxon>rosids</taxon>
        <taxon>malvids</taxon>
        <taxon>Brassicales</taxon>
        <taxon>Brassicaceae</taxon>
        <taxon>Brassiceae</taxon>
        <taxon>Raphanus</taxon>
    </lineage>
</organism>
<keyword evidence="2" id="KW-0472">Membrane</keyword>
<evidence type="ECO:0000313" key="5">
    <source>
        <dbReference type="RefSeq" id="XP_018482394.1"/>
    </source>
</evidence>
<dbReference type="AlphaFoldDB" id="A0A6J0ND39"/>
<feature type="region of interest" description="Disordered" evidence="3">
    <location>
        <begin position="39"/>
        <end position="121"/>
    </location>
</feature>
<feature type="compositionally biased region" description="Low complexity" evidence="3">
    <location>
        <begin position="63"/>
        <end position="72"/>
    </location>
</feature>
<protein>
    <submittedName>
        <fullName evidence="5">Uncharacterized protein LOC108853479</fullName>
    </submittedName>
</protein>
<reference evidence="4" key="1">
    <citation type="journal article" date="2019" name="Database">
        <title>The radish genome database (RadishGD): an integrated information resource for radish genomics.</title>
        <authorList>
            <person name="Yu H.J."/>
            <person name="Baek S."/>
            <person name="Lee Y.J."/>
            <person name="Cho A."/>
            <person name="Mun J.H."/>
        </authorList>
    </citation>
    <scope>NUCLEOTIDE SEQUENCE [LARGE SCALE GENOMIC DNA]</scope>
    <source>
        <strain evidence="4">cv. WK10039</strain>
    </source>
</reference>
<sequence>MSELLPPPPPPPKRASSSSGFADPALAFPEFAAANQCVLERVQEEEGEGEDSSYGKGSFDLGSRSFSSPSISRNEYDHYVDTPTKAPSFKLPPSGLRASSSSGFRHEEETDRSRDSGSFVDRIGEEEDKRDWSGCFRKCCACTCMFLSTVLIIVLLTGLSVNSSLHSRLPQVSVTNLKFSRLDLANTTTDLLLNANVKTVLELSNKNDQPTLYYSPMKASVSSENINLGQKKLLGFTQSPGNVTYLNIATRIRKSKVYDVDSTLLRNKEKNHEAVVKVLVSGKLGFDWLGFRVRLPIVIACEDVKQSDVINGLKPMCDVRIFSQ</sequence>
<keyword evidence="4" id="KW-1185">Reference proteome</keyword>
<accession>A0A6J0ND39</accession>
<dbReference type="KEGG" id="rsz:108853479"/>
<dbReference type="GeneID" id="108853479"/>
<evidence type="ECO:0000256" key="3">
    <source>
        <dbReference type="SAM" id="MobiDB-lite"/>
    </source>
</evidence>
<dbReference type="PANTHER" id="PTHR31234:SF44">
    <property type="entry name" value="LATE EMBRYOGENESIS ABUNDANT PROTEIN LEA-2 SUBGROUP DOMAIN-CONTAINING PROTEIN"/>
    <property type="match status" value="1"/>
</dbReference>
<dbReference type="PANTHER" id="PTHR31234">
    <property type="entry name" value="LATE EMBRYOGENESIS ABUNDANT (LEA) HYDROXYPROLINE-RICH GLYCOPROTEIN FAMILY"/>
    <property type="match status" value="1"/>
</dbReference>
<evidence type="ECO:0000313" key="4">
    <source>
        <dbReference type="Proteomes" id="UP000504610"/>
    </source>
</evidence>
<gene>
    <name evidence="5" type="primary">LOC108853479</name>
</gene>
<feature type="compositionally biased region" description="Basic and acidic residues" evidence="3">
    <location>
        <begin position="104"/>
        <end position="115"/>
    </location>
</feature>
<dbReference type="OrthoDB" id="1526082at2759"/>
<name>A0A6J0ND39_RAPSA</name>
<feature type="compositionally biased region" description="Pro residues" evidence="3">
    <location>
        <begin position="1"/>
        <end position="13"/>
    </location>
</feature>
<proteinExistence type="predicted"/>
<evidence type="ECO:0000256" key="2">
    <source>
        <dbReference type="ARBA" id="ARBA00023136"/>
    </source>
</evidence>
<evidence type="ECO:0000256" key="1">
    <source>
        <dbReference type="ARBA" id="ARBA00004370"/>
    </source>
</evidence>
<dbReference type="GO" id="GO:0005886">
    <property type="term" value="C:plasma membrane"/>
    <property type="evidence" value="ECO:0007669"/>
    <property type="project" value="TreeGrafter"/>
</dbReference>